<dbReference type="InterPro" id="IPR017568">
    <property type="entry name" value="3-oxoacyl-ACP_synth-2"/>
</dbReference>
<dbReference type="NCBIfam" id="NF005589">
    <property type="entry name" value="PRK07314.1"/>
    <property type="match status" value="1"/>
</dbReference>
<evidence type="ECO:0000256" key="10">
    <source>
        <dbReference type="RuleBase" id="RU003694"/>
    </source>
</evidence>
<dbReference type="GO" id="GO:0006633">
    <property type="term" value="P:fatty acid biosynthetic process"/>
    <property type="evidence" value="ECO:0007669"/>
    <property type="project" value="UniProtKB-KW"/>
</dbReference>
<keyword evidence="5" id="KW-0443">Lipid metabolism</keyword>
<feature type="domain" description="Ketosynthase family 3 (KS3)" evidence="11">
    <location>
        <begin position="3"/>
        <end position="428"/>
    </location>
</feature>
<evidence type="ECO:0000256" key="5">
    <source>
        <dbReference type="ARBA" id="ARBA00023098"/>
    </source>
</evidence>
<sequence length="434" mass="46375">MCGRRVVVTGAGLVSCLGSDVKKVWQRLLAGDSGISCLKDKAYQNIPCRIAGIVPRSAQNDDSSDIVNIDAFVTPSQKKILSLSSIYALIAAENALNDSQWEPKSEMDRLRTGVAVGVGMVDMEEIVHSGKTLHEKGYKKVSPFFIPKILINMAAGHISMKHSLHGPNHSVSTACATGLHSIGDAFRLIKYNSADVMLAGGVDAAVNPLAIAGFAKIRALSTNFNDEPHKSSRPFDRQRDGFVMSEGAALLVLEELEHAKQRNAPIYAEVLGYGLTGEANHITAPREDGYGSFHCMKMAIEEAGVDVSAINYINAHATSTPLGDAAEIRAIRRLFGDHCDKLMISSTKGATGHLLGGAGSIEALFTVLSLKTGDIPPTINLENPDEEFTGLDLVPIRNSKLIDDSRRWIALSNSLGFGGTTACVCFGSMPLAKS</sequence>
<reference evidence="12" key="1">
    <citation type="submission" date="2015-07" db="EMBL/GenBank/DDBJ databases">
        <title>MeaNS - Measles Nucleotide Surveillance Program.</title>
        <authorList>
            <person name="Tran T."/>
            <person name="Druce J."/>
        </authorList>
    </citation>
    <scope>NUCLEOTIDE SEQUENCE</scope>
    <source>
        <strain evidence="12">UCB-OBI-ISO-001</strain>
        <tissue evidence="12">Gonad</tissue>
    </source>
</reference>
<dbReference type="Gene3D" id="3.40.47.10">
    <property type="match status" value="2"/>
</dbReference>
<dbReference type="NCBIfam" id="TIGR03150">
    <property type="entry name" value="fabF"/>
    <property type="match status" value="1"/>
</dbReference>
<evidence type="ECO:0000313" key="12">
    <source>
        <dbReference type="EMBL" id="KOF88948.1"/>
    </source>
</evidence>
<dbReference type="EMBL" id="KQ418073">
    <property type="protein sequence ID" value="KOF88948.1"/>
    <property type="molecule type" value="Genomic_DNA"/>
</dbReference>
<keyword evidence="6 8" id="KW-0275">Fatty acid biosynthesis</keyword>
<dbReference type="InterPro" id="IPR018201">
    <property type="entry name" value="Ketoacyl_synth_AS"/>
</dbReference>
<gene>
    <name evidence="12" type="ORF">OCBIM_22013956mg</name>
</gene>
<dbReference type="Pfam" id="PF02801">
    <property type="entry name" value="Ketoacyl-synt_C"/>
    <property type="match status" value="1"/>
</dbReference>
<dbReference type="SMART" id="SM00825">
    <property type="entry name" value="PKS_KS"/>
    <property type="match status" value="1"/>
</dbReference>
<dbReference type="PROSITE" id="PS52004">
    <property type="entry name" value="KS3_2"/>
    <property type="match status" value="1"/>
</dbReference>
<dbReference type="PIRSF" id="PIRSF000447">
    <property type="entry name" value="KAS_II"/>
    <property type="match status" value="1"/>
</dbReference>
<dbReference type="PANTHER" id="PTHR11712:SF336">
    <property type="entry name" value="3-OXOACYL-[ACYL-CARRIER-PROTEIN] SYNTHASE, MITOCHONDRIAL"/>
    <property type="match status" value="1"/>
</dbReference>
<evidence type="ECO:0000256" key="4">
    <source>
        <dbReference type="ARBA" id="ARBA00022832"/>
    </source>
</evidence>
<dbReference type="GO" id="GO:0004315">
    <property type="term" value="F:3-oxoacyl-[acyl-carrier-protein] synthase activity"/>
    <property type="evidence" value="ECO:0007669"/>
    <property type="project" value="InterPro"/>
</dbReference>
<dbReference type="CDD" id="cd00834">
    <property type="entry name" value="KAS_I_II"/>
    <property type="match status" value="1"/>
</dbReference>
<dbReference type="GO" id="GO:0005739">
    <property type="term" value="C:mitochondrion"/>
    <property type="evidence" value="ECO:0007669"/>
    <property type="project" value="TreeGrafter"/>
</dbReference>
<dbReference type="OMA" id="QIGHCLG"/>
<protein>
    <recommendedName>
        <fullName evidence="8">3-oxoacyl-[acyl-carrier-protein] synthase</fullName>
    </recommendedName>
</protein>
<evidence type="ECO:0000256" key="1">
    <source>
        <dbReference type="ARBA" id="ARBA00008467"/>
    </source>
</evidence>
<keyword evidence="4" id="KW-0276">Fatty acid metabolism</keyword>
<dbReference type="NCBIfam" id="NF004970">
    <property type="entry name" value="PRK06333.1"/>
    <property type="match status" value="1"/>
</dbReference>
<dbReference type="FunFam" id="3.40.47.10:FF:000009">
    <property type="entry name" value="3-oxoacyl-[acyl-carrier-protein] synthase 2"/>
    <property type="match status" value="1"/>
</dbReference>
<evidence type="ECO:0000256" key="7">
    <source>
        <dbReference type="ARBA" id="ARBA00023315"/>
    </source>
</evidence>
<dbReference type="InterPro" id="IPR000794">
    <property type="entry name" value="Beta-ketoacyl_synthase"/>
</dbReference>
<dbReference type="InterPro" id="IPR020841">
    <property type="entry name" value="PKS_Beta-ketoAc_synthase_dom"/>
</dbReference>
<dbReference type="PROSITE" id="PS00606">
    <property type="entry name" value="KS3_1"/>
    <property type="match status" value="1"/>
</dbReference>
<dbReference type="PANTHER" id="PTHR11712">
    <property type="entry name" value="POLYKETIDE SYNTHASE-RELATED"/>
    <property type="match status" value="1"/>
</dbReference>
<dbReference type="OrthoDB" id="5334845at2759"/>
<evidence type="ECO:0000256" key="6">
    <source>
        <dbReference type="ARBA" id="ARBA00023160"/>
    </source>
</evidence>
<evidence type="ECO:0000259" key="11">
    <source>
        <dbReference type="PROSITE" id="PS52004"/>
    </source>
</evidence>
<dbReference type="AlphaFoldDB" id="A0A0L8HI64"/>
<dbReference type="STRING" id="37653.A0A0L8HI64"/>
<dbReference type="PROSITE" id="PS51257">
    <property type="entry name" value="PROKAR_LIPOPROTEIN"/>
    <property type="match status" value="1"/>
</dbReference>
<organism evidence="12">
    <name type="scientific">Octopus bimaculoides</name>
    <name type="common">California two-spotted octopus</name>
    <dbReference type="NCBI Taxonomy" id="37653"/>
    <lineage>
        <taxon>Eukaryota</taxon>
        <taxon>Metazoa</taxon>
        <taxon>Spiralia</taxon>
        <taxon>Lophotrochozoa</taxon>
        <taxon>Mollusca</taxon>
        <taxon>Cephalopoda</taxon>
        <taxon>Coleoidea</taxon>
        <taxon>Octopodiformes</taxon>
        <taxon>Octopoda</taxon>
        <taxon>Incirrata</taxon>
        <taxon>Octopodidae</taxon>
        <taxon>Octopus</taxon>
    </lineage>
</organism>
<dbReference type="InterPro" id="IPR016039">
    <property type="entry name" value="Thiolase-like"/>
</dbReference>
<keyword evidence="2 8" id="KW-0444">Lipid biosynthesis</keyword>
<evidence type="ECO:0000256" key="2">
    <source>
        <dbReference type="ARBA" id="ARBA00022516"/>
    </source>
</evidence>
<proteinExistence type="inferred from homology"/>
<dbReference type="InterPro" id="IPR014030">
    <property type="entry name" value="Ketoacyl_synth_N"/>
</dbReference>
<evidence type="ECO:0000256" key="9">
    <source>
        <dbReference type="PIRSR" id="PIRSR000447-1"/>
    </source>
</evidence>
<accession>A0A0L8HI64</accession>
<dbReference type="SUPFAM" id="SSF53901">
    <property type="entry name" value="Thiolase-like"/>
    <property type="match status" value="2"/>
</dbReference>
<comment type="similarity">
    <text evidence="1 8 10">Belongs to the thiolase-like superfamily. Beta-ketoacyl-ACP synthases family.</text>
</comment>
<keyword evidence="7" id="KW-0012">Acyltransferase</keyword>
<name>A0A0L8HI64_OCTBM</name>
<dbReference type="InterPro" id="IPR014031">
    <property type="entry name" value="Ketoacyl_synth_C"/>
</dbReference>
<keyword evidence="3 8" id="KW-0808">Transferase</keyword>
<dbReference type="KEGG" id="obi:106870518"/>
<evidence type="ECO:0000256" key="3">
    <source>
        <dbReference type="ARBA" id="ARBA00022679"/>
    </source>
</evidence>
<feature type="active site" description="For beta-ketoacyl synthase activity" evidence="9">
    <location>
        <position position="175"/>
    </location>
</feature>
<dbReference type="Pfam" id="PF00109">
    <property type="entry name" value="ketoacyl-synt"/>
    <property type="match status" value="1"/>
</dbReference>
<evidence type="ECO:0000256" key="8">
    <source>
        <dbReference type="PIRNR" id="PIRNR000447"/>
    </source>
</evidence>